<dbReference type="InterPro" id="IPR052365">
    <property type="entry name" value="THEM4/THEM5_acyl-CoA_thioest"/>
</dbReference>
<comment type="catalytic activity">
    <reaction evidence="23">
        <text>tetradecanoyl-CoA + H2O = tetradecanoate + CoA + H(+)</text>
        <dbReference type="Rhea" id="RHEA:40119"/>
        <dbReference type="ChEBI" id="CHEBI:15377"/>
        <dbReference type="ChEBI" id="CHEBI:15378"/>
        <dbReference type="ChEBI" id="CHEBI:30807"/>
        <dbReference type="ChEBI" id="CHEBI:57287"/>
        <dbReference type="ChEBI" id="CHEBI:57385"/>
    </reaction>
    <physiologicalReaction direction="left-to-right" evidence="23">
        <dbReference type="Rhea" id="RHEA:40120"/>
    </physiologicalReaction>
</comment>
<sequence>MEIQLENLTHAELDRLRAVYEPLARSVRQLIDATIRTEMDADAVTAATAQIDAVTARLRTRQIDGSFGVRYTTAGAPMAWGDAVCGVRNPIAPPLVTERDGDRVFSEFELGAAYEGPTGHVHGGVCAMVLDHLLGEVAADSDKPRFTGTLTVRYRRPTPLGALRAEAWIDRIDGPKAFAAGHILAGQQVTAEAEGVFILPKWARG</sequence>
<dbReference type="GO" id="GO:0016787">
    <property type="term" value="F:hydrolase activity"/>
    <property type="evidence" value="ECO:0007669"/>
    <property type="project" value="UniProtKB-KW"/>
</dbReference>
<keyword evidence="11" id="KW-0472">Membrane</keyword>
<dbReference type="Pfam" id="PF03061">
    <property type="entry name" value="4HBT"/>
    <property type="match status" value="1"/>
</dbReference>
<dbReference type="PANTHER" id="PTHR12418:SF19">
    <property type="entry name" value="ACYL-COENZYME A THIOESTERASE THEM4"/>
    <property type="match status" value="1"/>
</dbReference>
<protein>
    <recommendedName>
        <fullName evidence="17">Acyl-coenzyme A thioesterase THEM4</fullName>
        <ecNumber evidence="16">3.1.2.2</ecNumber>
    </recommendedName>
    <alternativeName>
        <fullName evidence="18">Thioesterase superfamily member 4</fullName>
    </alternativeName>
</protein>
<comment type="similarity">
    <text evidence="15">Belongs to the THEM4/THEM5 thioesterase family.</text>
</comment>
<dbReference type="EC" id="3.1.2.2" evidence="16"/>
<comment type="catalytic activity">
    <reaction evidence="13">
        <text>(5Z,8Z,11Z,14Z)-eicosatetraenoyl-CoA + H2O = (5Z,8Z,11Z,14Z)-eicosatetraenoate + CoA + H(+)</text>
        <dbReference type="Rhea" id="RHEA:40151"/>
        <dbReference type="ChEBI" id="CHEBI:15377"/>
        <dbReference type="ChEBI" id="CHEBI:15378"/>
        <dbReference type="ChEBI" id="CHEBI:32395"/>
        <dbReference type="ChEBI" id="CHEBI:57287"/>
        <dbReference type="ChEBI" id="CHEBI:57368"/>
    </reaction>
    <physiologicalReaction direction="left-to-right" evidence="13">
        <dbReference type="Rhea" id="RHEA:40152"/>
    </physiologicalReaction>
</comment>
<evidence type="ECO:0000256" key="23">
    <source>
        <dbReference type="ARBA" id="ARBA00048180"/>
    </source>
</evidence>
<evidence type="ECO:0000256" key="10">
    <source>
        <dbReference type="ARBA" id="ARBA00023098"/>
    </source>
</evidence>
<dbReference type="GO" id="GO:0005737">
    <property type="term" value="C:cytoplasm"/>
    <property type="evidence" value="ECO:0007669"/>
    <property type="project" value="UniProtKB-SubCell"/>
</dbReference>
<evidence type="ECO:0000256" key="16">
    <source>
        <dbReference type="ARBA" id="ARBA00038848"/>
    </source>
</evidence>
<evidence type="ECO:0000256" key="18">
    <source>
        <dbReference type="ARBA" id="ARBA00043210"/>
    </source>
</evidence>
<dbReference type="InterPro" id="IPR006683">
    <property type="entry name" value="Thioestr_dom"/>
</dbReference>
<feature type="domain" description="Thioesterase" evidence="24">
    <location>
        <begin position="119"/>
        <end position="187"/>
    </location>
</feature>
<evidence type="ECO:0000256" key="6">
    <source>
        <dbReference type="ARBA" id="ARBA00022703"/>
    </source>
</evidence>
<comment type="catalytic activity">
    <reaction evidence="21">
        <text>decanoyl-CoA + H2O = decanoate + CoA + H(+)</text>
        <dbReference type="Rhea" id="RHEA:40059"/>
        <dbReference type="ChEBI" id="CHEBI:15377"/>
        <dbReference type="ChEBI" id="CHEBI:15378"/>
        <dbReference type="ChEBI" id="CHEBI:27689"/>
        <dbReference type="ChEBI" id="CHEBI:57287"/>
        <dbReference type="ChEBI" id="CHEBI:61430"/>
    </reaction>
    <physiologicalReaction direction="left-to-right" evidence="21">
        <dbReference type="Rhea" id="RHEA:40060"/>
    </physiologicalReaction>
</comment>
<keyword evidence="6" id="KW-0053">Apoptosis</keyword>
<organism evidence="25 26">
    <name type="scientific">Mycolicibacterium thermoresistibile (strain ATCC 19527 / DSM 44167 / CIP 105390 / JCM 6362 / NCTC 10409 / 316)</name>
    <name type="common">Mycobacterium thermoresistibile</name>
    <dbReference type="NCBI Taxonomy" id="1078020"/>
    <lineage>
        <taxon>Bacteria</taxon>
        <taxon>Bacillati</taxon>
        <taxon>Actinomycetota</taxon>
        <taxon>Actinomycetes</taxon>
        <taxon>Mycobacteriales</taxon>
        <taxon>Mycobacteriaceae</taxon>
        <taxon>Mycolicibacterium</taxon>
    </lineage>
</organism>
<keyword evidence="10" id="KW-0443">Lipid metabolism</keyword>
<keyword evidence="7" id="KW-0378">Hydrolase</keyword>
<evidence type="ECO:0000256" key="11">
    <source>
        <dbReference type="ARBA" id="ARBA00023136"/>
    </source>
</evidence>
<keyword evidence="4" id="KW-1003">Cell membrane</keyword>
<evidence type="ECO:0000256" key="5">
    <source>
        <dbReference type="ARBA" id="ARBA00022490"/>
    </source>
</evidence>
<dbReference type="CDD" id="cd03443">
    <property type="entry name" value="PaaI_thioesterase"/>
    <property type="match status" value="1"/>
</dbReference>
<dbReference type="EMBL" id="AGVE01000050">
    <property type="protein sequence ID" value="EHI10964.1"/>
    <property type="molecule type" value="Genomic_DNA"/>
</dbReference>
<evidence type="ECO:0000256" key="3">
    <source>
        <dbReference type="ARBA" id="ARBA00004632"/>
    </source>
</evidence>
<evidence type="ECO:0000256" key="2">
    <source>
        <dbReference type="ARBA" id="ARBA00004496"/>
    </source>
</evidence>
<evidence type="ECO:0000256" key="19">
    <source>
        <dbReference type="ARBA" id="ARBA00047588"/>
    </source>
</evidence>
<reference evidence="25 26" key="1">
    <citation type="submission" date="2011-11" db="EMBL/GenBank/DDBJ databases">
        <authorList>
            <consortium name="Tuberculosis Structural Genomics Consortium"/>
            <person name="Ioerger T.R."/>
        </authorList>
    </citation>
    <scope>NUCLEOTIDE SEQUENCE [LARGE SCALE GENOMIC DNA]</scope>
    <source>
        <strain evidence="26">ATCC 19527 / DSM 44167 / CIP 105390 / JCM 6362 / NCTC 10409 / 316</strain>
    </source>
</reference>
<evidence type="ECO:0000256" key="7">
    <source>
        <dbReference type="ARBA" id="ARBA00022801"/>
    </source>
</evidence>
<dbReference type="GO" id="GO:0006631">
    <property type="term" value="P:fatty acid metabolic process"/>
    <property type="evidence" value="ECO:0007669"/>
    <property type="project" value="UniProtKB-KW"/>
</dbReference>
<keyword evidence="9" id="KW-0809">Transit peptide</keyword>
<keyword evidence="12" id="KW-0966">Cell projection</keyword>
<evidence type="ECO:0000256" key="1">
    <source>
        <dbReference type="ARBA" id="ARBA00004170"/>
    </source>
</evidence>
<comment type="catalytic activity">
    <reaction evidence="14">
        <text>(9Z)-octadecenoyl-CoA + H2O = (9Z)-octadecenoate + CoA + H(+)</text>
        <dbReference type="Rhea" id="RHEA:40139"/>
        <dbReference type="ChEBI" id="CHEBI:15377"/>
        <dbReference type="ChEBI" id="CHEBI:15378"/>
        <dbReference type="ChEBI" id="CHEBI:30823"/>
        <dbReference type="ChEBI" id="CHEBI:57287"/>
        <dbReference type="ChEBI" id="CHEBI:57387"/>
    </reaction>
    <physiologicalReaction direction="left-to-right" evidence="14">
        <dbReference type="Rhea" id="RHEA:40140"/>
    </physiologicalReaction>
</comment>
<keyword evidence="5" id="KW-0963">Cytoplasm</keyword>
<evidence type="ECO:0000256" key="22">
    <source>
        <dbReference type="ARBA" id="ARBA00048074"/>
    </source>
</evidence>
<keyword evidence="26" id="KW-1185">Reference proteome</keyword>
<evidence type="ECO:0000256" key="9">
    <source>
        <dbReference type="ARBA" id="ARBA00022946"/>
    </source>
</evidence>
<dbReference type="InterPro" id="IPR029069">
    <property type="entry name" value="HotDog_dom_sf"/>
</dbReference>
<evidence type="ECO:0000256" key="12">
    <source>
        <dbReference type="ARBA" id="ARBA00023273"/>
    </source>
</evidence>
<comment type="caution">
    <text evidence="25">The sequence shown here is derived from an EMBL/GenBank/DDBJ whole genome shotgun (WGS) entry which is preliminary data.</text>
</comment>
<evidence type="ECO:0000313" key="25">
    <source>
        <dbReference type="EMBL" id="EHI10964.1"/>
    </source>
</evidence>
<name>G7CM11_MYCT3</name>
<keyword evidence="8" id="KW-0276">Fatty acid metabolism</keyword>
<comment type="subcellular location">
    <subcellularLocation>
        <location evidence="3">Cell projection</location>
        <location evidence="3">Ruffle membrane</location>
    </subcellularLocation>
    <subcellularLocation>
        <location evidence="2">Cytoplasm</location>
    </subcellularLocation>
    <subcellularLocation>
        <location evidence="1">Membrane</location>
        <topology evidence="1">Peripheral membrane protein</topology>
    </subcellularLocation>
</comment>
<dbReference type="GO" id="GO:0016020">
    <property type="term" value="C:membrane"/>
    <property type="evidence" value="ECO:0007669"/>
    <property type="project" value="UniProtKB-SubCell"/>
</dbReference>
<evidence type="ECO:0000256" key="21">
    <source>
        <dbReference type="ARBA" id="ARBA00047969"/>
    </source>
</evidence>
<evidence type="ECO:0000256" key="17">
    <source>
        <dbReference type="ARBA" id="ARBA00040123"/>
    </source>
</evidence>
<proteinExistence type="inferred from homology"/>
<comment type="catalytic activity">
    <reaction evidence="19">
        <text>octanoyl-CoA + H2O = octanoate + CoA + H(+)</text>
        <dbReference type="Rhea" id="RHEA:30143"/>
        <dbReference type="ChEBI" id="CHEBI:15377"/>
        <dbReference type="ChEBI" id="CHEBI:15378"/>
        <dbReference type="ChEBI" id="CHEBI:25646"/>
        <dbReference type="ChEBI" id="CHEBI:57287"/>
        <dbReference type="ChEBI" id="CHEBI:57386"/>
    </reaction>
    <physiologicalReaction direction="left-to-right" evidence="19">
        <dbReference type="Rhea" id="RHEA:30144"/>
    </physiologicalReaction>
</comment>
<evidence type="ECO:0000256" key="4">
    <source>
        <dbReference type="ARBA" id="ARBA00022475"/>
    </source>
</evidence>
<evidence type="ECO:0000256" key="20">
    <source>
        <dbReference type="ARBA" id="ARBA00047734"/>
    </source>
</evidence>
<evidence type="ECO:0000256" key="8">
    <source>
        <dbReference type="ARBA" id="ARBA00022832"/>
    </source>
</evidence>
<dbReference type="Proteomes" id="UP000004915">
    <property type="component" value="Unassembled WGS sequence"/>
</dbReference>
<dbReference type="PANTHER" id="PTHR12418">
    <property type="entry name" value="ACYL-COENZYME A THIOESTERASE THEM4"/>
    <property type="match status" value="1"/>
</dbReference>
<dbReference type="SUPFAM" id="SSF54637">
    <property type="entry name" value="Thioesterase/thiol ester dehydrase-isomerase"/>
    <property type="match status" value="1"/>
</dbReference>
<evidence type="ECO:0000256" key="13">
    <source>
        <dbReference type="ARBA" id="ARBA00035852"/>
    </source>
</evidence>
<comment type="catalytic activity">
    <reaction evidence="22">
        <text>dodecanoyl-CoA + H2O = dodecanoate + CoA + H(+)</text>
        <dbReference type="Rhea" id="RHEA:30135"/>
        <dbReference type="ChEBI" id="CHEBI:15377"/>
        <dbReference type="ChEBI" id="CHEBI:15378"/>
        <dbReference type="ChEBI" id="CHEBI:18262"/>
        <dbReference type="ChEBI" id="CHEBI:57287"/>
        <dbReference type="ChEBI" id="CHEBI:57375"/>
    </reaction>
    <physiologicalReaction direction="left-to-right" evidence="22">
        <dbReference type="Rhea" id="RHEA:30136"/>
    </physiologicalReaction>
</comment>
<comment type="catalytic activity">
    <reaction evidence="20">
        <text>hexadecanoyl-CoA + H2O = hexadecanoate + CoA + H(+)</text>
        <dbReference type="Rhea" id="RHEA:16645"/>
        <dbReference type="ChEBI" id="CHEBI:7896"/>
        <dbReference type="ChEBI" id="CHEBI:15377"/>
        <dbReference type="ChEBI" id="CHEBI:15378"/>
        <dbReference type="ChEBI" id="CHEBI:57287"/>
        <dbReference type="ChEBI" id="CHEBI:57379"/>
        <dbReference type="EC" id="3.1.2.2"/>
    </reaction>
    <physiologicalReaction direction="left-to-right" evidence="20">
        <dbReference type="Rhea" id="RHEA:16646"/>
    </physiologicalReaction>
</comment>
<dbReference type="Gene3D" id="3.10.129.10">
    <property type="entry name" value="Hotdog Thioesterase"/>
    <property type="match status" value="1"/>
</dbReference>
<dbReference type="AlphaFoldDB" id="G7CM11"/>
<evidence type="ECO:0000256" key="15">
    <source>
        <dbReference type="ARBA" id="ARBA00038456"/>
    </source>
</evidence>
<accession>G7CM11</accession>
<evidence type="ECO:0000313" key="26">
    <source>
        <dbReference type="Proteomes" id="UP000004915"/>
    </source>
</evidence>
<dbReference type="PATRIC" id="fig|1078020.3.peg.4005"/>
<evidence type="ECO:0000256" key="14">
    <source>
        <dbReference type="ARBA" id="ARBA00037002"/>
    </source>
</evidence>
<dbReference type="eggNOG" id="COG2050">
    <property type="taxonomic scope" value="Bacteria"/>
</dbReference>
<evidence type="ECO:0000259" key="24">
    <source>
        <dbReference type="Pfam" id="PF03061"/>
    </source>
</evidence>
<gene>
    <name evidence="25" type="ORF">KEK_20268</name>
</gene>